<dbReference type="InterPro" id="IPR011989">
    <property type="entry name" value="ARM-like"/>
</dbReference>
<evidence type="ECO:0000259" key="8">
    <source>
        <dbReference type="PROSITE" id="PS50166"/>
    </source>
</evidence>
<protein>
    <recommendedName>
        <fullName evidence="8">Importin N-terminal domain-containing protein</fullName>
    </recommendedName>
</protein>
<name>A0AA35YGQ8_LACSI</name>
<evidence type="ECO:0000256" key="6">
    <source>
        <dbReference type="ARBA" id="ARBA00022927"/>
    </source>
</evidence>
<keyword evidence="6" id="KW-0653">Protein transport</keyword>
<dbReference type="Pfam" id="PF03810">
    <property type="entry name" value="IBN_N"/>
    <property type="match status" value="1"/>
</dbReference>
<dbReference type="SUPFAM" id="SSF48371">
    <property type="entry name" value="ARM repeat"/>
    <property type="match status" value="1"/>
</dbReference>
<keyword evidence="10" id="KW-1185">Reference proteome</keyword>
<dbReference type="EMBL" id="OX465078">
    <property type="protein sequence ID" value="CAI9273630.1"/>
    <property type="molecule type" value="Genomic_DNA"/>
</dbReference>
<sequence>MDWNPQTPQFMSQSFLDTLFPQPELRRHADEKLSYSADTPNYSLAVLRLVAEPSIDEQTRQLAAVNFKNHLKTRWVSSSDIHIPDGEKEKIRTLIVPVMLSATRKIQDELSEAIAVIGDHDFPEFWQALLPELESSLEMAINSNDFTSVNSILAIVCSLFKRFCCGFNSLFKKFRYQPKRNNIMLDLIYCSDNFATPLLSTVESISRKINAAAAVGSVATLRQLLEARRLCCRIFYSLNVLDVPEKFEDKADEWMNEFKNYLRERYPGIEDGGDADCVSLVDELRAAVCENISLYMDKKEELLQKHVSDFVEAVCSLLVAASASDRFTVTGVKLLSTVSKSVHHELFAGNDILQQIIQNIVIPNVMLRDEDEELFEKNYVQFIKRDMEGNDLDTRRRIVCELLKGIAGNYKEKITECVSTQIHNCLALFTENPTANWKYKECAIYLVVSLGSVSSNDVVDVESFFRSVIVPELQSKDVNGFPMLKAAALRFFTVFRVLIPKHVALPLLGEVVRYVGSDMNVVHSYAAISIEKLLIVKDEDDNGLQEGRYTSMDIHPIHEDLLYNLFDALEKASFLEENEYIVRCINRVLQMAVLSYGMVSHCIIYLTKALTRVCGRGPKTLVFNHFLFEAVATLAKRACQKNPSLVTDFRAFILRIFRRILGGKVRELYPYAFQLLAQLVVLNRPPLPPVYMEIFDDMLLGPALWEESANVPALVCLLQSFIHQAPDELLLNGKKRLASVVGKINKLVSSPDTEEEGFHLLNTVIESYEYGVIAEYMNHIWAPVLTRLQNSKTPRLVRCVIVFMSLFLVKHGVQTLVDSINSVKADLFHVILGEFWIPNLKTITGYMEAKLSAVASTKLLYESASLLDPAAEELWGKLLDAIVTLLLSLPLPKEERVEDEDEPDLTGYPGSRFVRLRNAGDKKEEDPLEEIQDPKQFFVAFPANLSSDFSGKFPVVITKHLSPPNQAALVKLCNSYNIALA</sequence>
<evidence type="ECO:0000256" key="4">
    <source>
        <dbReference type="ARBA" id="ARBA00022448"/>
    </source>
</evidence>
<evidence type="ECO:0000256" key="1">
    <source>
        <dbReference type="ARBA" id="ARBA00004123"/>
    </source>
</evidence>
<proteinExistence type="inferred from homology"/>
<dbReference type="InterPro" id="IPR016024">
    <property type="entry name" value="ARM-type_fold"/>
</dbReference>
<dbReference type="Pfam" id="PF03378">
    <property type="entry name" value="CAS_CSE1"/>
    <property type="match status" value="1"/>
</dbReference>
<accession>A0AA35YGQ8</accession>
<dbReference type="Gene3D" id="1.25.10.10">
    <property type="entry name" value="Leucine-rich Repeat Variant"/>
    <property type="match status" value="1"/>
</dbReference>
<keyword evidence="4" id="KW-0813">Transport</keyword>
<dbReference type="GO" id="GO:0006606">
    <property type="term" value="P:protein import into nucleus"/>
    <property type="evidence" value="ECO:0007669"/>
    <property type="project" value="TreeGrafter"/>
</dbReference>
<evidence type="ECO:0000256" key="5">
    <source>
        <dbReference type="ARBA" id="ARBA00022490"/>
    </source>
</evidence>
<dbReference type="InterPro" id="IPR013713">
    <property type="entry name" value="XPO2_central"/>
</dbReference>
<dbReference type="InterPro" id="IPR005043">
    <property type="entry name" value="XPO2_C"/>
</dbReference>
<dbReference type="AlphaFoldDB" id="A0AA35YGQ8"/>
<evidence type="ECO:0000256" key="3">
    <source>
        <dbReference type="ARBA" id="ARBA00008669"/>
    </source>
</evidence>
<dbReference type="GO" id="GO:0005635">
    <property type="term" value="C:nuclear envelope"/>
    <property type="evidence" value="ECO:0007669"/>
    <property type="project" value="TreeGrafter"/>
</dbReference>
<dbReference type="GO" id="GO:0005049">
    <property type="term" value="F:nuclear export signal receptor activity"/>
    <property type="evidence" value="ECO:0007669"/>
    <property type="project" value="TreeGrafter"/>
</dbReference>
<dbReference type="GO" id="GO:0005829">
    <property type="term" value="C:cytosol"/>
    <property type="evidence" value="ECO:0007669"/>
    <property type="project" value="TreeGrafter"/>
</dbReference>
<dbReference type="GO" id="GO:0006611">
    <property type="term" value="P:protein export from nucleus"/>
    <property type="evidence" value="ECO:0007669"/>
    <property type="project" value="TreeGrafter"/>
</dbReference>
<dbReference type="Proteomes" id="UP001177003">
    <property type="component" value="Chromosome 2"/>
</dbReference>
<comment type="similarity">
    <text evidence="3">Belongs to the XPO2/CSE1 family.</text>
</comment>
<reference evidence="9" key="1">
    <citation type="submission" date="2023-04" db="EMBL/GenBank/DDBJ databases">
        <authorList>
            <person name="Vijverberg K."/>
            <person name="Xiong W."/>
            <person name="Schranz E."/>
        </authorList>
    </citation>
    <scope>NUCLEOTIDE SEQUENCE</scope>
</reference>
<dbReference type="Pfam" id="PF08506">
    <property type="entry name" value="Cse1"/>
    <property type="match status" value="1"/>
</dbReference>
<comment type="subcellular location">
    <subcellularLocation>
        <location evidence="2">Cytoplasm</location>
    </subcellularLocation>
    <subcellularLocation>
        <location evidence="1">Nucleus</location>
    </subcellularLocation>
</comment>
<keyword evidence="5" id="KW-0963">Cytoplasm</keyword>
<evidence type="ECO:0000313" key="9">
    <source>
        <dbReference type="EMBL" id="CAI9273630.1"/>
    </source>
</evidence>
<dbReference type="SMART" id="SM00913">
    <property type="entry name" value="IBN_N"/>
    <property type="match status" value="1"/>
</dbReference>
<evidence type="ECO:0000256" key="2">
    <source>
        <dbReference type="ARBA" id="ARBA00004496"/>
    </source>
</evidence>
<keyword evidence="7" id="KW-0539">Nucleus</keyword>
<dbReference type="InterPro" id="IPR001494">
    <property type="entry name" value="Importin-beta_N"/>
</dbReference>
<evidence type="ECO:0000313" key="10">
    <source>
        <dbReference type="Proteomes" id="UP001177003"/>
    </source>
</evidence>
<dbReference type="GO" id="GO:0031267">
    <property type="term" value="F:small GTPase binding"/>
    <property type="evidence" value="ECO:0007669"/>
    <property type="project" value="InterPro"/>
</dbReference>
<gene>
    <name evidence="9" type="ORF">LSALG_LOCUS13763</name>
</gene>
<dbReference type="PANTHER" id="PTHR10997">
    <property type="entry name" value="IMPORTIN-7, 8, 11"/>
    <property type="match status" value="1"/>
</dbReference>
<dbReference type="PROSITE" id="PS50166">
    <property type="entry name" value="IMPORTIN_B_NT"/>
    <property type="match status" value="1"/>
</dbReference>
<evidence type="ECO:0000256" key="7">
    <source>
        <dbReference type="ARBA" id="ARBA00023242"/>
    </source>
</evidence>
<organism evidence="9 10">
    <name type="scientific">Lactuca saligna</name>
    <name type="common">Willowleaf lettuce</name>
    <dbReference type="NCBI Taxonomy" id="75948"/>
    <lineage>
        <taxon>Eukaryota</taxon>
        <taxon>Viridiplantae</taxon>
        <taxon>Streptophyta</taxon>
        <taxon>Embryophyta</taxon>
        <taxon>Tracheophyta</taxon>
        <taxon>Spermatophyta</taxon>
        <taxon>Magnoliopsida</taxon>
        <taxon>eudicotyledons</taxon>
        <taxon>Gunneridae</taxon>
        <taxon>Pentapetalae</taxon>
        <taxon>asterids</taxon>
        <taxon>campanulids</taxon>
        <taxon>Asterales</taxon>
        <taxon>Asteraceae</taxon>
        <taxon>Cichorioideae</taxon>
        <taxon>Cichorieae</taxon>
        <taxon>Lactucinae</taxon>
        <taxon>Lactuca</taxon>
    </lineage>
</organism>
<feature type="domain" description="Importin N-terminal" evidence="8">
    <location>
        <begin position="29"/>
        <end position="101"/>
    </location>
</feature>
<dbReference type="PANTHER" id="PTHR10997:SF8">
    <property type="entry name" value="EXPORTIN-2"/>
    <property type="match status" value="1"/>
</dbReference>